<dbReference type="PANTHER" id="PTHR40057">
    <property type="entry name" value="SLR1162 PROTEIN"/>
    <property type="match status" value="1"/>
</dbReference>
<name>A0ABU8NL89_9SPHI</name>
<dbReference type="EMBL" id="JBBEUB010000002">
    <property type="protein sequence ID" value="MEJ2902446.1"/>
    <property type="molecule type" value="Genomic_DNA"/>
</dbReference>
<proteinExistence type="predicted"/>
<dbReference type="PANTHER" id="PTHR40057:SF1">
    <property type="entry name" value="SLR1162 PROTEIN"/>
    <property type="match status" value="1"/>
</dbReference>
<feature type="transmembrane region" description="Helical" evidence="1">
    <location>
        <begin position="111"/>
        <end position="135"/>
    </location>
</feature>
<dbReference type="SUPFAM" id="SSF54909">
    <property type="entry name" value="Dimeric alpha+beta barrel"/>
    <property type="match status" value="1"/>
</dbReference>
<keyword evidence="2" id="KW-0560">Oxidoreductase</keyword>
<evidence type="ECO:0000256" key="1">
    <source>
        <dbReference type="SAM" id="Phobius"/>
    </source>
</evidence>
<evidence type="ECO:0000313" key="2">
    <source>
        <dbReference type="EMBL" id="MEJ2902446.1"/>
    </source>
</evidence>
<evidence type="ECO:0000313" key="3">
    <source>
        <dbReference type="Proteomes" id="UP001378956"/>
    </source>
</evidence>
<protein>
    <submittedName>
        <fullName evidence="2">Antibiotic biosynthesis monooxygenase</fullName>
    </submittedName>
</protein>
<accession>A0ABU8NL89</accession>
<sequence length="178" mass="20123">MAIHVAITRKILPGKEQEFKESLRNFLGQSFIHDGVQGAAVISSFPGAYSNEIGILRTFKDEKERDAFYNSEQFNKWEAYASTLTEPAVYRQLTGLEAWFRSPNPPPRWKMAIATLCGVFPTSLFLYYATGWLLIGLPAPFRLLLTATLMVGILTWVVMPVVIKIMKSWLTGNINFTN</sequence>
<organism evidence="2 3">
    <name type="scientific">Pedobacter panaciterrae</name>
    <dbReference type="NCBI Taxonomy" id="363849"/>
    <lineage>
        <taxon>Bacteria</taxon>
        <taxon>Pseudomonadati</taxon>
        <taxon>Bacteroidota</taxon>
        <taxon>Sphingobacteriia</taxon>
        <taxon>Sphingobacteriales</taxon>
        <taxon>Sphingobacteriaceae</taxon>
        <taxon>Pedobacter</taxon>
    </lineage>
</organism>
<dbReference type="InterPro" id="IPR011008">
    <property type="entry name" value="Dimeric_a/b-barrel"/>
</dbReference>
<keyword evidence="1" id="KW-1133">Transmembrane helix</keyword>
<reference evidence="2 3" key="1">
    <citation type="submission" date="2024-03" db="EMBL/GenBank/DDBJ databases">
        <title>Sequence of Lycoming College Course Isolates.</title>
        <authorList>
            <person name="Plotts O."/>
            <person name="Newman J."/>
        </authorList>
    </citation>
    <scope>NUCLEOTIDE SEQUENCE [LARGE SCALE GENOMIC DNA]</scope>
    <source>
        <strain evidence="2 3">CJB-3</strain>
    </source>
</reference>
<feature type="transmembrane region" description="Helical" evidence="1">
    <location>
        <begin position="141"/>
        <end position="163"/>
    </location>
</feature>
<dbReference type="InterPro" id="IPR038762">
    <property type="entry name" value="ABM_predict"/>
</dbReference>
<gene>
    <name evidence="2" type="ORF">WAE58_08410</name>
</gene>
<dbReference type="RefSeq" id="WP_288884315.1">
    <property type="nucleotide sequence ID" value="NZ_CBFGNQ010000002.1"/>
</dbReference>
<dbReference type="GO" id="GO:0004497">
    <property type="term" value="F:monooxygenase activity"/>
    <property type="evidence" value="ECO:0007669"/>
    <property type="project" value="UniProtKB-KW"/>
</dbReference>
<comment type="caution">
    <text evidence="2">The sequence shown here is derived from an EMBL/GenBank/DDBJ whole genome shotgun (WGS) entry which is preliminary data.</text>
</comment>
<dbReference type="Proteomes" id="UP001378956">
    <property type="component" value="Unassembled WGS sequence"/>
</dbReference>
<keyword evidence="1" id="KW-0812">Transmembrane</keyword>
<keyword evidence="1" id="KW-0472">Membrane</keyword>
<keyword evidence="3" id="KW-1185">Reference proteome</keyword>
<keyword evidence="2" id="KW-0503">Monooxygenase</keyword>